<sequence>MWSRVKVTQTTPPKSVRWACWPSKKRRQPFEILTSSGKGKGNTVTEQPNPEDPKRWAQFRSRRIWSERGINLTVFGSIFAPEIVNTLGWNGYVRTLNMVALDLVKEFNYVMVPYLFLQGVPVMVQGREV</sequence>
<evidence type="ECO:0000313" key="2">
    <source>
        <dbReference type="EMBL" id="KAK3221281.1"/>
    </source>
</evidence>
<dbReference type="AlphaFoldDB" id="A0AAE0ANH1"/>
<comment type="caution">
    <text evidence="2">The sequence shown here is derived from an EMBL/GenBank/DDBJ whole genome shotgun (WGS) entry which is preliminary data.</text>
</comment>
<feature type="compositionally biased region" description="Polar residues" evidence="1">
    <location>
        <begin position="33"/>
        <end position="48"/>
    </location>
</feature>
<reference evidence="2" key="1">
    <citation type="journal article" date="2023" name="Plant J.">
        <title>Genome sequences and population genomics provide insights into the demographic history, inbreeding, and mutation load of two 'living fossil' tree species of Dipteronia.</title>
        <authorList>
            <person name="Feng Y."/>
            <person name="Comes H.P."/>
            <person name="Chen J."/>
            <person name="Zhu S."/>
            <person name="Lu R."/>
            <person name="Zhang X."/>
            <person name="Li P."/>
            <person name="Qiu J."/>
            <person name="Olsen K.M."/>
            <person name="Qiu Y."/>
        </authorList>
    </citation>
    <scope>NUCLEOTIDE SEQUENCE</scope>
    <source>
        <strain evidence="2">NBL</strain>
    </source>
</reference>
<proteinExistence type="predicted"/>
<dbReference type="Proteomes" id="UP001281410">
    <property type="component" value="Unassembled WGS sequence"/>
</dbReference>
<name>A0AAE0ANH1_9ROSI</name>
<keyword evidence="3" id="KW-1185">Reference proteome</keyword>
<feature type="region of interest" description="Disordered" evidence="1">
    <location>
        <begin position="32"/>
        <end position="53"/>
    </location>
</feature>
<evidence type="ECO:0000256" key="1">
    <source>
        <dbReference type="SAM" id="MobiDB-lite"/>
    </source>
</evidence>
<dbReference type="EMBL" id="JANJYJ010000003">
    <property type="protein sequence ID" value="KAK3221281.1"/>
    <property type="molecule type" value="Genomic_DNA"/>
</dbReference>
<evidence type="ECO:0000313" key="3">
    <source>
        <dbReference type="Proteomes" id="UP001281410"/>
    </source>
</evidence>
<accession>A0AAE0ANH1</accession>
<organism evidence="2 3">
    <name type="scientific">Dipteronia sinensis</name>
    <dbReference type="NCBI Taxonomy" id="43782"/>
    <lineage>
        <taxon>Eukaryota</taxon>
        <taxon>Viridiplantae</taxon>
        <taxon>Streptophyta</taxon>
        <taxon>Embryophyta</taxon>
        <taxon>Tracheophyta</taxon>
        <taxon>Spermatophyta</taxon>
        <taxon>Magnoliopsida</taxon>
        <taxon>eudicotyledons</taxon>
        <taxon>Gunneridae</taxon>
        <taxon>Pentapetalae</taxon>
        <taxon>rosids</taxon>
        <taxon>malvids</taxon>
        <taxon>Sapindales</taxon>
        <taxon>Sapindaceae</taxon>
        <taxon>Hippocastanoideae</taxon>
        <taxon>Acereae</taxon>
        <taxon>Dipteronia</taxon>
    </lineage>
</organism>
<protein>
    <submittedName>
        <fullName evidence="2">Uncharacterized protein</fullName>
    </submittedName>
</protein>
<gene>
    <name evidence="2" type="ORF">Dsin_008306</name>
</gene>